<dbReference type="RefSeq" id="WP_144068629.1">
    <property type="nucleotide sequence ID" value="NZ_CP041636.1"/>
</dbReference>
<protein>
    <submittedName>
        <fullName evidence="1">Uncharacterized protein</fullName>
    </submittedName>
</protein>
<proteinExistence type="predicted"/>
<accession>A0A516H1J4</accession>
<dbReference type="EMBL" id="CP041636">
    <property type="protein sequence ID" value="QDO97648.1"/>
    <property type="molecule type" value="Genomic_DNA"/>
</dbReference>
<evidence type="ECO:0000313" key="1">
    <source>
        <dbReference type="EMBL" id="QDO97648.1"/>
    </source>
</evidence>
<dbReference type="Proteomes" id="UP000317496">
    <property type="component" value="Chromosome"/>
</dbReference>
<dbReference type="AlphaFoldDB" id="A0A516H1J4"/>
<dbReference type="KEGG" id="fer:FNB15_10370"/>
<keyword evidence="2" id="KW-1185">Reference proteome</keyword>
<sequence>MDLDQGLFAEHDRDYGQDDAAYSHGAGFGYGPSDDAIIDVEAEDIEPAPPVARLPRISERFNTETRFQGQSLSQLAVHSLWIADYLRQLGETEMADGDLDSIGRCADDLESAIIMMFQLAGGTRQELRQRYHEIKLAMRAQSLATIDLGRNQ</sequence>
<reference evidence="1 2" key="1">
    <citation type="submission" date="2019-07" db="EMBL/GenBank/DDBJ databases">
        <title>Genome sequencing for Ferrovibrio sp. K5.</title>
        <authorList>
            <person name="Park S.-J."/>
        </authorList>
    </citation>
    <scope>NUCLEOTIDE SEQUENCE [LARGE SCALE GENOMIC DNA]</scope>
    <source>
        <strain evidence="1 2">K5</strain>
    </source>
</reference>
<name>A0A516H1J4_9PROT</name>
<organism evidence="1 2">
    <name type="scientific">Ferrovibrio terrae</name>
    <dbReference type="NCBI Taxonomy" id="2594003"/>
    <lineage>
        <taxon>Bacteria</taxon>
        <taxon>Pseudomonadati</taxon>
        <taxon>Pseudomonadota</taxon>
        <taxon>Alphaproteobacteria</taxon>
        <taxon>Rhodospirillales</taxon>
        <taxon>Rhodospirillaceae</taxon>
        <taxon>Ferrovibrio</taxon>
    </lineage>
</organism>
<evidence type="ECO:0000313" key="2">
    <source>
        <dbReference type="Proteomes" id="UP000317496"/>
    </source>
</evidence>
<gene>
    <name evidence="1" type="ORF">FNB15_10370</name>
</gene>